<protein>
    <recommendedName>
        <fullName evidence="3">DUF3540 domain-containing protein</fullName>
    </recommendedName>
</protein>
<evidence type="ECO:0000313" key="1">
    <source>
        <dbReference type="EMBL" id="ASP39837.1"/>
    </source>
</evidence>
<dbReference type="EMBL" id="CP022530">
    <property type="protein sequence ID" value="ASP39837.1"/>
    <property type="molecule type" value="Genomic_DNA"/>
</dbReference>
<organism evidence="1 2">
    <name type="scientific">Bacterioplanes sanyensis</name>
    <dbReference type="NCBI Taxonomy" id="1249553"/>
    <lineage>
        <taxon>Bacteria</taxon>
        <taxon>Pseudomonadati</taxon>
        <taxon>Pseudomonadota</taxon>
        <taxon>Gammaproteobacteria</taxon>
        <taxon>Oceanospirillales</taxon>
        <taxon>Oceanospirillaceae</taxon>
        <taxon>Bacterioplanes</taxon>
    </lineage>
</organism>
<dbReference type="Proteomes" id="UP000202440">
    <property type="component" value="Chromosome"/>
</dbReference>
<dbReference type="RefSeq" id="WP_094061011.1">
    <property type="nucleotide sequence ID" value="NZ_CP022530.1"/>
</dbReference>
<proteinExistence type="predicted"/>
<keyword evidence="2" id="KW-1185">Reference proteome</keyword>
<dbReference type="OrthoDB" id="6399163at2"/>
<evidence type="ECO:0000313" key="2">
    <source>
        <dbReference type="Proteomes" id="UP000202440"/>
    </source>
</evidence>
<gene>
    <name evidence="1" type="ORF">CHH28_14655</name>
</gene>
<evidence type="ECO:0008006" key="3">
    <source>
        <dbReference type="Google" id="ProtNLM"/>
    </source>
</evidence>
<dbReference type="InterPro" id="IPR021927">
    <property type="entry name" value="DUF3540"/>
</dbReference>
<dbReference type="Pfam" id="PF12059">
    <property type="entry name" value="DUF3540"/>
    <property type="match status" value="1"/>
</dbReference>
<sequence>MNTCIRFAPSPQPSRLESLYYGRINSHDSDGHWLIDGQFPAHTAPSLLVAPCIGDVVAYVEVEQRYVILHVLERQQQADDALTIAAQQPLRIEAPNIELMGWNQLSFTSLQRISMAGQHASISVSGSWVQQAEHCIQHAGHLTQTTSGIARCSAQQYIMTAEDDVCIDGKRINMG</sequence>
<accession>A0A222FLD3</accession>
<reference evidence="1 2" key="1">
    <citation type="submission" date="2017-07" db="EMBL/GenBank/DDBJ databases">
        <title>Annotated genome sequence of Bacterioplanes sanyensis isolated from Red Sea.</title>
        <authorList>
            <person name="Rehman Z.U."/>
        </authorList>
    </citation>
    <scope>NUCLEOTIDE SEQUENCE [LARGE SCALE GENOMIC DNA]</scope>
    <source>
        <strain evidence="1 2">NV9</strain>
    </source>
</reference>
<dbReference type="AlphaFoldDB" id="A0A222FLD3"/>
<dbReference type="KEGG" id="bsan:CHH28_14655"/>
<name>A0A222FLD3_9GAMM</name>